<dbReference type="OrthoDB" id="7596364at2"/>
<dbReference type="RefSeq" id="WP_071900767.1">
    <property type="nucleotide sequence ID" value="NZ_MPIN01000006.1"/>
</dbReference>
<reference evidence="2" key="1">
    <citation type="submission" date="2016-11" db="EMBL/GenBank/DDBJ databases">
        <authorList>
            <person name="Shukria A."/>
            <person name="Stevens D.C."/>
        </authorList>
    </citation>
    <scope>NUCLEOTIDE SEQUENCE [LARGE SCALE GENOMIC DNA]</scope>
    <source>
        <strain evidence="2">Cbfe23</strain>
    </source>
</reference>
<dbReference type="EMBL" id="MPIN01000006">
    <property type="protein sequence ID" value="OJH38261.1"/>
    <property type="molecule type" value="Genomic_DNA"/>
</dbReference>
<keyword evidence="2" id="KW-1185">Reference proteome</keyword>
<accession>A0A1L9B7N5</accession>
<proteinExistence type="predicted"/>
<dbReference type="Proteomes" id="UP000182229">
    <property type="component" value="Unassembled WGS sequence"/>
</dbReference>
<gene>
    <name evidence="1" type="ORF">BON30_24280</name>
</gene>
<dbReference type="AlphaFoldDB" id="A0A1L9B7N5"/>
<protein>
    <submittedName>
        <fullName evidence="1">Uncharacterized protein</fullName>
    </submittedName>
</protein>
<organism evidence="1 2">
    <name type="scientific">Cystobacter ferrugineus</name>
    <dbReference type="NCBI Taxonomy" id="83449"/>
    <lineage>
        <taxon>Bacteria</taxon>
        <taxon>Pseudomonadati</taxon>
        <taxon>Myxococcota</taxon>
        <taxon>Myxococcia</taxon>
        <taxon>Myxococcales</taxon>
        <taxon>Cystobacterineae</taxon>
        <taxon>Archangiaceae</taxon>
        <taxon>Cystobacter</taxon>
    </lineage>
</organism>
<comment type="caution">
    <text evidence="1">The sequence shown here is derived from an EMBL/GenBank/DDBJ whole genome shotgun (WGS) entry which is preliminary data.</text>
</comment>
<sequence>MTETDFLFPWHQLAASEAFSERASLTLGLRSADLHFRELVVPGLGRAWFLRQLSWPLAALTLHAQVKAEGARGRTPTDLAHGIEALACKLEHASGVSSDRIIGVRAFNRDGGRTWDYEQLRTRAHYVQNTYRQAAVRAIRTESGLGLASGFRFGSMRLTSVGMELAQAFLAQPAGTGKQTLERWLERWIDGQAPSWGTNLTKALAPTGASEEEREIVWKRLVGTNDAAGHKRRALAEIFLGESEFPDIERDLLPELRKRDGAQQSSEIALARSFGSVFSTALRVLGLLTRVLERAKSVSPADAASLQAIRIASKALREAASDYRRCHDKLPGAGSADASSFVDQISRCSGDSTLLEFIVSRDEQVLQLSDGEIHRGPLFRVLDDEESRPEEHDGTTDLDARSDSGRTFRLANLFSLVQDCDMESLP</sequence>
<evidence type="ECO:0000313" key="1">
    <source>
        <dbReference type="EMBL" id="OJH38261.1"/>
    </source>
</evidence>
<name>A0A1L9B7N5_9BACT</name>
<reference evidence="1 2" key="2">
    <citation type="submission" date="2016-12" db="EMBL/GenBank/DDBJ databases">
        <title>Draft Genome Sequence of Cystobacter ferrugineus Strain Cbfe23.</title>
        <authorList>
            <person name="Akbar S."/>
            <person name="Dowd S.E."/>
            <person name="Stevens D.C."/>
        </authorList>
    </citation>
    <scope>NUCLEOTIDE SEQUENCE [LARGE SCALE GENOMIC DNA]</scope>
    <source>
        <strain evidence="1 2">Cbfe23</strain>
    </source>
</reference>
<dbReference type="STRING" id="83449.BON30_24280"/>
<evidence type="ECO:0000313" key="2">
    <source>
        <dbReference type="Proteomes" id="UP000182229"/>
    </source>
</evidence>